<feature type="compositionally biased region" description="Polar residues" evidence="1">
    <location>
        <begin position="34"/>
        <end position="46"/>
    </location>
</feature>
<accession>A0A934SSQ4</accession>
<proteinExistence type="predicted"/>
<keyword evidence="2" id="KW-0969">Cilium</keyword>
<dbReference type="PANTHER" id="PTHR37166:SF1">
    <property type="entry name" value="PROTEIN FLAG"/>
    <property type="match status" value="1"/>
</dbReference>
<dbReference type="AlphaFoldDB" id="A0A934SSQ4"/>
<evidence type="ECO:0000313" key="2">
    <source>
        <dbReference type="EMBL" id="MBK4735900.1"/>
    </source>
</evidence>
<evidence type="ECO:0000256" key="1">
    <source>
        <dbReference type="SAM" id="MobiDB-lite"/>
    </source>
</evidence>
<gene>
    <name evidence="2" type="ORF">JJB74_14870</name>
</gene>
<feature type="region of interest" description="Disordered" evidence="1">
    <location>
        <begin position="1"/>
        <end position="50"/>
    </location>
</feature>
<dbReference type="Pfam" id="PF03646">
    <property type="entry name" value="FlaG"/>
    <property type="match status" value="1"/>
</dbReference>
<dbReference type="PANTHER" id="PTHR37166">
    <property type="entry name" value="PROTEIN FLAG"/>
    <property type="match status" value="1"/>
</dbReference>
<keyword evidence="2" id="KW-0966">Cell projection</keyword>
<dbReference type="Gene3D" id="3.30.160.170">
    <property type="entry name" value="FlaG-like"/>
    <property type="match status" value="1"/>
</dbReference>
<keyword evidence="2" id="KW-0282">Flagellum</keyword>
<dbReference type="SUPFAM" id="SSF160214">
    <property type="entry name" value="FlaG-like"/>
    <property type="match status" value="1"/>
</dbReference>
<sequence length="120" mass="12343">MSIPGLPANPTTASVGAASASGDAQARHRAADTAQGSGLPASSTTPDAHAVEQAVNKLNAAMAERSSNITFSIDEASGKTLVKVIDSQSKDVLMQIPSQEALAIDRQIDRFQGLLVKTQA</sequence>
<organism evidence="2 3">
    <name type="scientific">Noviherbaspirillum pedocola</name>
    <dbReference type="NCBI Taxonomy" id="2801341"/>
    <lineage>
        <taxon>Bacteria</taxon>
        <taxon>Pseudomonadati</taxon>
        <taxon>Pseudomonadota</taxon>
        <taxon>Betaproteobacteria</taxon>
        <taxon>Burkholderiales</taxon>
        <taxon>Oxalobacteraceae</taxon>
        <taxon>Noviherbaspirillum</taxon>
    </lineage>
</organism>
<dbReference type="Proteomes" id="UP000622890">
    <property type="component" value="Unassembled WGS sequence"/>
</dbReference>
<feature type="compositionally biased region" description="Low complexity" evidence="1">
    <location>
        <begin position="13"/>
        <end position="24"/>
    </location>
</feature>
<comment type="caution">
    <text evidence="2">The sequence shown here is derived from an EMBL/GenBank/DDBJ whole genome shotgun (WGS) entry which is preliminary data.</text>
</comment>
<reference evidence="2" key="1">
    <citation type="submission" date="2021-01" db="EMBL/GenBank/DDBJ databases">
        <title>Genome sequence of strain Noviherbaspirillum sp. DKR-6.</title>
        <authorList>
            <person name="Chaudhary D.K."/>
        </authorList>
    </citation>
    <scope>NUCLEOTIDE SEQUENCE</scope>
    <source>
        <strain evidence="2">DKR-6</strain>
    </source>
</reference>
<protein>
    <submittedName>
        <fullName evidence="2">Flagellar protein FlaG</fullName>
    </submittedName>
</protein>
<dbReference type="EMBL" id="JAEPBG010000006">
    <property type="protein sequence ID" value="MBK4735900.1"/>
    <property type="molecule type" value="Genomic_DNA"/>
</dbReference>
<dbReference type="RefSeq" id="WP_200592795.1">
    <property type="nucleotide sequence ID" value="NZ_JAEPBG010000006.1"/>
</dbReference>
<keyword evidence="3" id="KW-1185">Reference proteome</keyword>
<dbReference type="InterPro" id="IPR005186">
    <property type="entry name" value="FlaG"/>
</dbReference>
<name>A0A934SSQ4_9BURK</name>
<evidence type="ECO:0000313" key="3">
    <source>
        <dbReference type="Proteomes" id="UP000622890"/>
    </source>
</evidence>
<dbReference type="InterPro" id="IPR035924">
    <property type="entry name" value="FlaG-like_sf"/>
</dbReference>